<dbReference type="eggNOG" id="KOG0314">
    <property type="taxonomic scope" value="Eukaryota"/>
</dbReference>
<dbReference type="OrthoDB" id="106784at2759"/>
<evidence type="ECO:0000256" key="7">
    <source>
        <dbReference type="SAM" id="MobiDB-lite"/>
    </source>
</evidence>
<dbReference type="PROSITE" id="PS51282">
    <property type="entry name" value="DWNN"/>
    <property type="match status" value="1"/>
</dbReference>
<evidence type="ECO:0000313" key="11">
    <source>
        <dbReference type="EMBL" id="CAY67951.1"/>
    </source>
</evidence>
<dbReference type="SMART" id="SM00343">
    <property type="entry name" value="ZnF_C2HC"/>
    <property type="match status" value="1"/>
</dbReference>
<accession>C4QXH8</accession>
<feature type="domain" description="U-box" evidence="10">
    <location>
        <begin position="258"/>
        <end position="334"/>
    </location>
</feature>
<dbReference type="HOGENOM" id="CLU_019105_0_0_1"/>
<dbReference type="SMART" id="SM01180">
    <property type="entry name" value="DWNN"/>
    <property type="match status" value="1"/>
</dbReference>
<evidence type="ECO:0000256" key="5">
    <source>
        <dbReference type="ARBA" id="ARBA00023242"/>
    </source>
</evidence>
<feature type="domain" description="DWNN" evidence="9">
    <location>
        <begin position="5"/>
        <end position="78"/>
    </location>
</feature>
<dbReference type="Pfam" id="PF04564">
    <property type="entry name" value="U-box"/>
    <property type="match status" value="1"/>
</dbReference>
<dbReference type="Proteomes" id="UP000000314">
    <property type="component" value="Chromosome 1"/>
</dbReference>
<feature type="region of interest" description="Disordered" evidence="7">
    <location>
        <begin position="331"/>
        <end position="354"/>
    </location>
</feature>
<dbReference type="Gene3D" id="3.10.20.90">
    <property type="entry name" value="Phosphatidylinositol 3-kinase Catalytic Subunit, Chain A, domain 1"/>
    <property type="match status" value="1"/>
</dbReference>
<evidence type="ECO:0000256" key="4">
    <source>
        <dbReference type="ARBA" id="ARBA00022833"/>
    </source>
</evidence>
<dbReference type="Pfam" id="PF08783">
    <property type="entry name" value="DWNN"/>
    <property type="match status" value="1"/>
</dbReference>
<evidence type="ECO:0000259" key="10">
    <source>
        <dbReference type="PROSITE" id="PS51698"/>
    </source>
</evidence>
<evidence type="ECO:0000259" key="8">
    <source>
        <dbReference type="PROSITE" id="PS50158"/>
    </source>
</evidence>
<dbReference type="PROSITE" id="PS50158">
    <property type="entry name" value="ZF_CCHC"/>
    <property type="match status" value="1"/>
</dbReference>
<dbReference type="EMBL" id="FN392319">
    <property type="protein sequence ID" value="CAY67951.1"/>
    <property type="molecule type" value="Genomic_DNA"/>
</dbReference>
<dbReference type="GO" id="GO:0006397">
    <property type="term" value="P:mRNA processing"/>
    <property type="evidence" value="ECO:0007669"/>
    <property type="project" value="InterPro"/>
</dbReference>
<dbReference type="GO" id="GO:0006511">
    <property type="term" value="P:ubiquitin-dependent protein catabolic process"/>
    <property type="evidence" value="ECO:0007669"/>
    <property type="project" value="TreeGrafter"/>
</dbReference>
<dbReference type="RefSeq" id="XP_002490232.1">
    <property type="nucleotide sequence ID" value="XM_002490187.1"/>
</dbReference>
<dbReference type="InterPro" id="IPR014891">
    <property type="entry name" value="DWNN_domain"/>
</dbReference>
<evidence type="ECO:0000259" key="9">
    <source>
        <dbReference type="PROSITE" id="PS51282"/>
    </source>
</evidence>
<gene>
    <name evidence="11" type="ordered locus">PAS_chr1-4_0122</name>
</gene>
<keyword evidence="12" id="KW-1185">Reference proteome</keyword>
<dbReference type="InterPro" id="IPR036875">
    <property type="entry name" value="Znf_CCHC_sf"/>
</dbReference>
<dbReference type="GO" id="GO:0005847">
    <property type="term" value="C:mRNA cleavage and polyadenylation specificity factor complex"/>
    <property type="evidence" value="ECO:0007669"/>
    <property type="project" value="EnsemblFungi"/>
</dbReference>
<dbReference type="PROSITE" id="PS51698">
    <property type="entry name" value="U_BOX"/>
    <property type="match status" value="1"/>
</dbReference>
<dbReference type="Gene3D" id="3.30.40.10">
    <property type="entry name" value="Zinc/RING finger domain, C3HC4 (zinc finger)"/>
    <property type="match status" value="1"/>
</dbReference>
<dbReference type="PANTHER" id="PTHR15439">
    <property type="entry name" value="RETINOBLASTOMA-BINDING PROTEIN 6"/>
    <property type="match status" value="1"/>
</dbReference>
<dbReference type="GO" id="GO:0008270">
    <property type="term" value="F:zinc ion binding"/>
    <property type="evidence" value="ECO:0007669"/>
    <property type="project" value="UniProtKB-KW"/>
</dbReference>
<dbReference type="SUPFAM" id="SSF57850">
    <property type="entry name" value="RING/U-box"/>
    <property type="match status" value="1"/>
</dbReference>
<dbReference type="PANTHER" id="PTHR15439:SF0">
    <property type="entry name" value="CELL DIVISION CYCLE AND APOPTOSIS REGULATOR PROTEIN 1-RELATED"/>
    <property type="match status" value="1"/>
</dbReference>
<dbReference type="SMR" id="C4QXH8"/>
<dbReference type="CDD" id="cd16620">
    <property type="entry name" value="vRING-HC-C4C4_RBBP6"/>
    <property type="match status" value="1"/>
</dbReference>
<name>C4QXH8_KOMPG</name>
<feature type="domain" description="CCHC-type" evidence="8">
    <location>
        <begin position="164"/>
        <end position="178"/>
    </location>
</feature>
<comment type="subcellular location">
    <subcellularLocation>
        <location evidence="1">Nucleus</location>
    </subcellularLocation>
</comment>
<dbReference type="OMA" id="CGAKDHW"/>
<keyword evidence="5" id="KW-0539">Nucleus</keyword>
<keyword evidence="3 6" id="KW-0863">Zinc-finger</keyword>
<dbReference type="GO" id="GO:0000209">
    <property type="term" value="P:protein polyubiquitination"/>
    <property type="evidence" value="ECO:0007669"/>
    <property type="project" value="EnsemblFungi"/>
</dbReference>
<dbReference type="GO" id="GO:0005829">
    <property type="term" value="C:cytosol"/>
    <property type="evidence" value="ECO:0007669"/>
    <property type="project" value="EnsemblFungi"/>
</dbReference>
<dbReference type="InterPro" id="IPR003613">
    <property type="entry name" value="Ubox_domain"/>
</dbReference>
<dbReference type="InterPro" id="IPR013083">
    <property type="entry name" value="Znf_RING/FYVE/PHD"/>
</dbReference>
<keyword evidence="4" id="KW-0862">Zinc</keyword>
<dbReference type="STRING" id="644223.C4QXH8"/>
<dbReference type="KEGG" id="ppa:PAS_chr1-4_0122"/>
<dbReference type="InterPro" id="IPR025829">
    <property type="entry name" value="Zn_knuckle_CX2CX3GHX4C"/>
</dbReference>
<dbReference type="AlphaFoldDB" id="C4QXH8"/>
<dbReference type="FunCoup" id="C4QXH8">
    <property type="interactions" value="144"/>
</dbReference>
<proteinExistence type="predicted"/>
<dbReference type="GeneID" id="8197338"/>
<dbReference type="SMART" id="SM00504">
    <property type="entry name" value="Ubox"/>
    <property type="match status" value="1"/>
</dbReference>
<sequence>MSSTIFYRFRSQKDLSRVQFDGTGITVFDLKREIILQNKLNSNLDFVLTLLHSDTNEPYDDDNTVIPRSSSVIARRSPPMKKGRGTAGRYLVGKPRINRTAPSGPTTGAPAPTNLTGLSEEERIQSMFNQQSQNWQQHQEELSTHTPVHYSKASEDAPPPGYICYRCGAKDHWIKNCPTNNDPNWEGKRVTRTTGIPKTYLKTVDKEVAESSDSNVMINENGEYVVAMANQKAWETYQKKHSQSNTNKELSKQLLSKVTDDRMIDPITKDLIKYPVLTPCCKKLYGKESIEEELLNDDFKCPNCGQEDILLDSLIPDDDLKKQIDEFVKSNSQKRELEDDESPDEMNKRLKSSIPAQNLAVPQIPFMPMMMPFPLMGVPFIPPTKK</sequence>
<reference evidence="11 12" key="1">
    <citation type="journal article" date="2009" name="Nat. Biotechnol.">
        <title>Genome sequence of the recombinant protein production host Pichia pastoris.</title>
        <authorList>
            <person name="De Schutter K."/>
            <person name="Lin Y.C."/>
            <person name="Tiels P."/>
            <person name="Van Hecke A."/>
            <person name="Glinka S."/>
            <person name="Weber-Lehmann J."/>
            <person name="Rouze P."/>
            <person name="Van de Peer Y."/>
            <person name="Callewaert N."/>
        </authorList>
    </citation>
    <scope>NUCLEOTIDE SEQUENCE [LARGE SCALE GENOMIC DNA]</scope>
    <source>
        <strain evidence="12">GS115 / ATCC 20864</strain>
    </source>
</reference>
<evidence type="ECO:0000256" key="2">
    <source>
        <dbReference type="ARBA" id="ARBA00022723"/>
    </source>
</evidence>
<evidence type="ECO:0000313" key="12">
    <source>
        <dbReference type="Proteomes" id="UP000000314"/>
    </source>
</evidence>
<dbReference type="Pfam" id="PF13696">
    <property type="entry name" value="zf-CCHC_2"/>
    <property type="match status" value="1"/>
</dbReference>
<organism evidence="11 12">
    <name type="scientific">Komagataella phaffii (strain GS115 / ATCC 20864)</name>
    <name type="common">Yeast</name>
    <name type="synonym">Pichia pastoris</name>
    <dbReference type="NCBI Taxonomy" id="644223"/>
    <lineage>
        <taxon>Eukaryota</taxon>
        <taxon>Fungi</taxon>
        <taxon>Dikarya</taxon>
        <taxon>Ascomycota</taxon>
        <taxon>Saccharomycotina</taxon>
        <taxon>Pichiomycetes</taxon>
        <taxon>Pichiales</taxon>
        <taxon>Pichiaceae</taxon>
        <taxon>Komagataella</taxon>
    </lineage>
</organism>
<evidence type="ECO:0000256" key="1">
    <source>
        <dbReference type="ARBA" id="ARBA00004123"/>
    </source>
</evidence>
<dbReference type="InterPro" id="IPR001878">
    <property type="entry name" value="Znf_CCHC"/>
</dbReference>
<evidence type="ECO:0000256" key="3">
    <source>
        <dbReference type="ARBA" id="ARBA00022771"/>
    </source>
</evidence>
<dbReference type="SUPFAM" id="SSF57756">
    <property type="entry name" value="Retrovirus zinc finger-like domains"/>
    <property type="match status" value="1"/>
</dbReference>
<dbReference type="InParanoid" id="C4QXH8"/>
<keyword evidence="2" id="KW-0479">Metal-binding</keyword>
<dbReference type="Gene3D" id="4.10.60.10">
    <property type="entry name" value="Zinc finger, CCHC-type"/>
    <property type="match status" value="1"/>
</dbReference>
<dbReference type="GO" id="GO:0061630">
    <property type="term" value="F:ubiquitin protein ligase activity"/>
    <property type="evidence" value="ECO:0007669"/>
    <property type="project" value="EnsemblFungi"/>
</dbReference>
<dbReference type="GO" id="GO:0006369">
    <property type="term" value="P:termination of RNA polymerase II transcription"/>
    <property type="evidence" value="ECO:0007669"/>
    <property type="project" value="EnsemblFungi"/>
</dbReference>
<dbReference type="InterPro" id="IPR033489">
    <property type="entry name" value="RBBP6"/>
</dbReference>
<evidence type="ECO:0000256" key="6">
    <source>
        <dbReference type="PROSITE-ProRule" id="PRU00047"/>
    </source>
</evidence>
<dbReference type="GO" id="GO:0036002">
    <property type="term" value="F:pre-mRNA binding"/>
    <property type="evidence" value="ECO:0007669"/>
    <property type="project" value="EnsemblFungi"/>
</dbReference>
<protein>
    <submittedName>
        <fullName evidence="11">Essential conserved subunit of CPF (Cleavage and polyadenylation factor)</fullName>
    </submittedName>
</protein>